<sequence>MSWIQRIAERSERPAPISRDEEARPPATPHTRVLTRSGLSHRSRAAPPTPPPRAAIKPLVSSGESSSSYNAALGHSHTVNAEPPARPTIRAQQDAPLTSLYASTSSRSAPFPLSQPILFFPEISRWDFYPQIIKTGTPESVWDPRRDGNCGYHILARVMKMTVLELRLAYWDFLDKRVKQIWPDVSLAVIQQAKCRVFYDGIRGNLSWDEHCVSKELYLDCMDLCFLAEMLQRTIVTFDSRDPTKACTWPPVTGDEASLQEEPIALWHLAEQEHWQLVYLKEGVPLPAVCLASWGPMETRFLEASYHALLHAKYRFVAWRVGKAEEVGCGCRGVAPAPPQAL</sequence>
<protein>
    <recommendedName>
        <fullName evidence="4">OTU domain-containing protein</fullName>
    </recommendedName>
</protein>
<organism evidence="2 3">
    <name type="scientific">Jaminaea rosea</name>
    <dbReference type="NCBI Taxonomy" id="1569628"/>
    <lineage>
        <taxon>Eukaryota</taxon>
        <taxon>Fungi</taxon>
        <taxon>Dikarya</taxon>
        <taxon>Basidiomycota</taxon>
        <taxon>Ustilaginomycotina</taxon>
        <taxon>Exobasidiomycetes</taxon>
        <taxon>Microstromatales</taxon>
        <taxon>Microstromatales incertae sedis</taxon>
        <taxon>Jaminaea</taxon>
    </lineage>
</organism>
<evidence type="ECO:0000313" key="2">
    <source>
        <dbReference type="EMBL" id="PWN27568.1"/>
    </source>
</evidence>
<dbReference type="EMBL" id="KZ819668">
    <property type="protein sequence ID" value="PWN27568.1"/>
    <property type="molecule type" value="Genomic_DNA"/>
</dbReference>
<evidence type="ECO:0000256" key="1">
    <source>
        <dbReference type="SAM" id="MobiDB-lite"/>
    </source>
</evidence>
<dbReference type="GeneID" id="37028115"/>
<keyword evidence="3" id="KW-1185">Reference proteome</keyword>
<dbReference type="CDD" id="cd22744">
    <property type="entry name" value="OTU"/>
    <property type="match status" value="1"/>
</dbReference>
<reference evidence="2 3" key="1">
    <citation type="journal article" date="2018" name="Mol. Biol. Evol.">
        <title>Broad Genomic Sampling Reveals a Smut Pathogenic Ancestry of the Fungal Clade Ustilaginomycotina.</title>
        <authorList>
            <person name="Kijpornyongpan T."/>
            <person name="Mondo S.J."/>
            <person name="Barry K."/>
            <person name="Sandor L."/>
            <person name="Lee J."/>
            <person name="Lipzen A."/>
            <person name="Pangilinan J."/>
            <person name="LaButti K."/>
            <person name="Hainaut M."/>
            <person name="Henrissat B."/>
            <person name="Grigoriev I.V."/>
            <person name="Spatafora J.W."/>
            <person name="Aime M.C."/>
        </authorList>
    </citation>
    <scope>NUCLEOTIDE SEQUENCE [LARGE SCALE GENOMIC DNA]</scope>
    <source>
        <strain evidence="2 3">MCA 5214</strain>
    </source>
</reference>
<dbReference type="Proteomes" id="UP000245884">
    <property type="component" value="Unassembled WGS sequence"/>
</dbReference>
<dbReference type="RefSeq" id="XP_025362180.1">
    <property type="nucleotide sequence ID" value="XM_025506292.1"/>
</dbReference>
<evidence type="ECO:0008006" key="4">
    <source>
        <dbReference type="Google" id="ProtNLM"/>
    </source>
</evidence>
<accession>A0A316US17</accession>
<gene>
    <name evidence="2" type="ORF">BDZ90DRAFT_232537</name>
</gene>
<feature type="compositionally biased region" description="Basic and acidic residues" evidence="1">
    <location>
        <begin position="7"/>
        <end position="24"/>
    </location>
</feature>
<evidence type="ECO:0000313" key="3">
    <source>
        <dbReference type="Proteomes" id="UP000245884"/>
    </source>
</evidence>
<dbReference type="AlphaFoldDB" id="A0A316US17"/>
<name>A0A316US17_9BASI</name>
<proteinExistence type="predicted"/>
<feature type="region of interest" description="Disordered" evidence="1">
    <location>
        <begin position="1"/>
        <end position="71"/>
    </location>
</feature>